<protein>
    <submittedName>
        <fullName evidence="2">Uncharacterized protein</fullName>
    </submittedName>
</protein>
<evidence type="ECO:0000256" key="1">
    <source>
        <dbReference type="SAM" id="MobiDB-lite"/>
    </source>
</evidence>
<accession>A0A317WUY2</accession>
<keyword evidence="3" id="KW-1185">Reference proteome</keyword>
<evidence type="ECO:0000313" key="3">
    <source>
        <dbReference type="Proteomes" id="UP000247233"/>
    </source>
</evidence>
<dbReference type="EMBL" id="MSFL01000003">
    <property type="protein sequence ID" value="PWY90234.1"/>
    <property type="molecule type" value="Genomic_DNA"/>
</dbReference>
<gene>
    <name evidence="2" type="ORF">BO70DRAFT_136883</name>
</gene>
<name>A0A317WUY2_9EURO</name>
<reference evidence="2 3" key="1">
    <citation type="submission" date="2016-12" db="EMBL/GenBank/DDBJ databases">
        <title>The genomes of Aspergillus section Nigri reveals drivers in fungal speciation.</title>
        <authorList>
            <consortium name="DOE Joint Genome Institute"/>
            <person name="Vesth T.C."/>
            <person name="Nybo J."/>
            <person name="Theobald S."/>
            <person name="Brandl J."/>
            <person name="Frisvad J.C."/>
            <person name="Nielsen K.F."/>
            <person name="Lyhne E.K."/>
            <person name="Kogle M.E."/>
            <person name="Kuo A."/>
            <person name="Riley R."/>
            <person name="Clum A."/>
            <person name="Nolan M."/>
            <person name="Lipzen A."/>
            <person name="Salamov A."/>
            <person name="Henrissat B."/>
            <person name="Wiebenga A."/>
            <person name="De Vries R.P."/>
            <person name="Grigoriev I.V."/>
            <person name="Mortensen U.H."/>
            <person name="Andersen M.R."/>
            <person name="Baker S.E."/>
        </authorList>
    </citation>
    <scope>NUCLEOTIDE SEQUENCE [LARGE SCALE GENOMIC DNA]</scope>
    <source>
        <strain evidence="2 3">CBS 117.55</strain>
    </source>
</reference>
<organism evidence="2 3">
    <name type="scientific">Aspergillus heteromorphus CBS 117.55</name>
    <dbReference type="NCBI Taxonomy" id="1448321"/>
    <lineage>
        <taxon>Eukaryota</taxon>
        <taxon>Fungi</taxon>
        <taxon>Dikarya</taxon>
        <taxon>Ascomycota</taxon>
        <taxon>Pezizomycotina</taxon>
        <taxon>Eurotiomycetes</taxon>
        <taxon>Eurotiomycetidae</taxon>
        <taxon>Eurotiales</taxon>
        <taxon>Aspergillaceae</taxon>
        <taxon>Aspergillus</taxon>
        <taxon>Aspergillus subgen. Circumdati</taxon>
    </lineage>
</organism>
<dbReference type="VEuPathDB" id="FungiDB:BO70DRAFT_136883"/>
<dbReference type="RefSeq" id="XP_025403065.1">
    <property type="nucleotide sequence ID" value="XM_025538098.1"/>
</dbReference>
<dbReference type="GeneID" id="37060335"/>
<feature type="region of interest" description="Disordered" evidence="1">
    <location>
        <begin position="133"/>
        <end position="152"/>
    </location>
</feature>
<comment type="caution">
    <text evidence="2">The sequence shown here is derived from an EMBL/GenBank/DDBJ whole genome shotgun (WGS) entry which is preliminary data.</text>
</comment>
<evidence type="ECO:0000313" key="2">
    <source>
        <dbReference type="EMBL" id="PWY90234.1"/>
    </source>
</evidence>
<dbReference type="AlphaFoldDB" id="A0A317WUY2"/>
<feature type="region of interest" description="Disordered" evidence="1">
    <location>
        <begin position="38"/>
        <end position="62"/>
    </location>
</feature>
<proteinExistence type="predicted"/>
<sequence length="152" mass="16863">MLQEPGPLQMTPAPTVAVGCVSDLQDVSERLTRKLHRDPRTYPVRLPESHRGGITPPPPPQVESYAPYGWARFKSPPRTRLSQPAHRLVSTLDWETLAPEGLLPRINTLPVRGTPRRPVAWWLRAGGVIGGPISKSSPHDGDQGCRTSFRIR</sequence>
<dbReference type="Proteomes" id="UP000247233">
    <property type="component" value="Unassembled WGS sequence"/>
</dbReference>